<comment type="caution">
    <text evidence="1">The sequence shown here is derived from an EMBL/GenBank/DDBJ whole genome shotgun (WGS) entry which is preliminary data.</text>
</comment>
<evidence type="ECO:0000313" key="1">
    <source>
        <dbReference type="EMBL" id="MCB2380406.1"/>
    </source>
</evidence>
<keyword evidence="2" id="KW-1185">Reference proteome</keyword>
<protein>
    <submittedName>
        <fullName evidence="1">Uncharacterized protein</fullName>
    </submittedName>
</protein>
<gene>
    <name evidence="1" type="ORF">LGH70_22630</name>
</gene>
<name>A0ABS8AKL2_9BACT</name>
<dbReference type="EMBL" id="JAJADQ010000017">
    <property type="protein sequence ID" value="MCB2380406.1"/>
    <property type="molecule type" value="Genomic_DNA"/>
</dbReference>
<dbReference type="Proteomes" id="UP001165297">
    <property type="component" value="Unassembled WGS sequence"/>
</dbReference>
<proteinExistence type="predicted"/>
<accession>A0ABS8AKL2</accession>
<sequence length="134" mass="14550">MLPVSGDQLIATILKHDAKITSYKIALLRALNDVVLLYPGVAQRGQSVAIPLARLAELWLAYYWPFADAERPIYQGARAQRGGVVRNDVSFRPALTQLRSEWQRTVQLPAQAADGGDANTPPADQLCSLPAAGL</sequence>
<reference evidence="1" key="1">
    <citation type="submission" date="2021-10" db="EMBL/GenBank/DDBJ databases">
        <authorList>
            <person name="Dean J.D."/>
            <person name="Kim M.K."/>
            <person name="Newey C.N."/>
            <person name="Stoker T.S."/>
            <person name="Thompson D.W."/>
            <person name="Grose J.H."/>
        </authorList>
    </citation>
    <scope>NUCLEOTIDE SEQUENCE</scope>
    <source>
        <strain evidence="1">BT635</strain>
    </source>
</reference>
<dbReference type="RefSeq" id="WP_226190306.1">
    <property type="nucleotide sequence ID" value="NZ_JAJADQ010000017.1"/>
</dbReference>
<evidence type="ECO:0000313" key="2">
    <source>
        <dbReference type="Proteomes" id="UP001165297"/>
    </source>
</evidence>
<organism evidence="1 2">
    <name type="scientific">Hymenobacter nitidus</name>
    <dbReference type="NCBI Taxonomy" id="2880929"/>
    <lineage>
        <taxon>Bacteria</taxon>
        <taxon>Pseudomonadati</taxon>
        <taxon>Bacteroidota</taxon>
        <taxon>Cytophagia</taxon>
        <taxon>Cytophagales</taxon>
        <taxon>Hymenobacteraceae</taxon>
        <taxon>Hymenobacter</taxon>
    </lineage>
</organism>